<protein>
    <submittedName>
        <fullName evidence="2">Uncharacterized protein</fullName>
    </submittedName>
</protein>
<reference evidence="2 3" key="1">
    <citation type="submission" date="2023-01" db="EMBL/GenBank/DDBJ databases">
        <title>Analysis of 21 Apiospora genomes using comparative genomics revels a genus with tremendous synthesis potential of carbohydrate active enzymes and secondary metabolites.</title>
        <authorList>
            <person name="Sorensen T."/>
        </authorList>
    </citation>
    <scope>NUCLEOTIDE SEQUENCE [LARGE SCALE GENOMIC DNA]</scope>
    <source>
        <strain evidence="2 3">CBS 135458</strain>
    </source>
</reference>
<organism evidence="2 3">
    <name type="scientific">Apiospora phragmitis</name>
    <dbReference type="NCBI Taxonomy" id="2905665"/>
    <lineage>
        <taxon>Eukaryota</taxon>
        <taxon>Fungi</taxon>
        <taxon>Dikarya</taxon>
        <taxon>Ascomycota</taxon>
        <taxon>Pezizomycotina</taxon>
        <taxon>Sordariomycetes</taxon>
        <taxon>Xylariomycetidae</taxon>
        <taxon>Amphisphaeriales</taxon>
        <taxon>Apiosporaceae</taxon>
        <taxon>Apiospora</taxon>
    </lineage>
</organism>
<feature type="compositionally biased region" description="Acidic residues" evidence="1">
    <location>
        <begin position="92"/>
        <end position="102"/>
    </location>
</feature>
<evidence type="ECO:0000313" key="2">
    <source>
        <dbReference type="EMBL" id="KAK8069854.1"/>
    </source>
</evidence>
<keyword evidence="3" id="KW-1185">Reference proteome</keyword>
<sequence length="102" mass="11449">MASPRERQESGDIPWLKDVLPRAGLVIEKQKPFLARNVRDTICLQQAPINHRSLDPAFKSMFTAAAKPELRAKLKEPVKTATDDENNNNNGNDDDDESGYLD</sequence>
<dbReference type="EMBL" id="JAQQWL010000006">
    <property type="protein sequence ID" value="KAK8069854.1"/>
    <property type="molecule type" value="Genomic_DNA"/>
</dbReference>
<gene>
    <name evidence="2" type="ORF">PG994_006470</name>
</gene>
<feature type="compositionally biased region" description="Basic and acidic residues" evidence="1">
    <location>
        <begin position="69"/>
        <end position="82"/>
    </location>
</feature>
<dbReference type="GeneID" id="92090942"/>
<accession>A0ABR1VF53</accession>
<dbReference type="Proteomes" id="UP001480595">
    <property type="component" value="Unassembled WGS sequence"/>
</dbReference>
<name>A0ABR1VF53_9PEZI</name>
<evidence type="ECO:0000313" key="3">
    <source>
        <dbReference type="Proteomes" id="UP001480595"/>
    </source>
</evidence>
<dbReference type="RefSeq" id="XP_066717148.1">
    <property type="nucleotide sequence ID" value="XM_066857879.1"/>
</dbReference>
<evidence type="ECO:0000256" key="1">
    <source>
        <dbReference type="SAM" id="MobiDB-lite"/>
    </source>
</evidence>
<feature type="region of interest" description="Disordered" evidence="1">
    <location>
        <begin position="69"/>
        <end position="102"/>
    </location>
</feature>
<comment type="caution">
    <text evidence="2">The sequence shown here is derived from an EMBL/GenBank/DDBJ whole genome shotgun (WGS) entry which is preliminary data.</text>
</comment>
<proteinExistence type="predicted"/>